<dbReference type="GO" id="GO:0004088">
    <property type="term" value="F:carbamoyl-phosphate synthase (glutamine-hydrolyzing) activity"/>
    <property type="evidence" value="ECO:0007669"/>
    <property type="project" value="UniProtKB-UniRule"/>
</dbReference>
<feature type="active site" evidence="11">
    <location>
        <position position="334"/>
    </location>
</feature>
<reference evidence="13 14" key="1">
    <citation type="submission" date="2020-08" db="EMBL/GenBank/DDBJ databases">
        <title>Genomic Encyclopedia of Type Strains, Phase IV (KMG-IV): sequencing the most valuable type-strain genomes for metagenomic binning, comparative biology and taxonomic classification.</title>
        <authorList>
            <person name="Goeker M."/>
        </authorList>
    </citation>
    <scope>NUCLEOTIDE SEQUENCE [LARGE SCALE GENOMIC DNA]</scope>
    <source>
        <strain evidence="13 14">DSM 11805</strain>
    </source>
</reference>
<evidence type="ECO:0000256" key="3">
    <source>
        <dbReference type="ARBA" id="ARBA00007800"/>
    </source>
</evidence>
<dbReference type="AlphaFoldDB" id="A0A841RBU6"/>
<dbReference type="PRINTS" id="PR00099">
    <property type="entry name" value="CPSGATASE"/>
</dbReference>
<dbReference type="UniPathway" id="UPA00068">
    <property type="reaction ID" value="UER00171"/>
</dbReference>
<evidence type="ECO:0000256" key="10">
    <source>
        <dbReference type="ARBA" id="ARBA00049285"/>
    </source>
</evidence>
<proteinExistence type="inferred from homology"/>
<dbReference type="NCBIfam" id="TIGR01368">
    <property type="entry name" value="CPSaseIIsmall"/>
    <property type="match status" value="1"/>
</dbReference>
<keyword evidence="11" id="KW-0028">Amino-acid biosynthesis</keyword>
<dbReference type="HAMAP" id="MF_01209">
    <property type="entry name" value="CPSase_S_chain"/>
    <property type="match status" value="1"/>
</dbReference>
<dbReference type="InterPro" id="IPR029062">
    <property type="entry name" value="Class_I_gatase-like"/>
</dbReference>
<feature type="region of interest" description="CPSase" evidence="11">
    <location>
        <begin position="1"/>
        <end position="171"/>
    </location>
</feature>
<dbReference type="CDD" id="cd01744">
    <property type="entry name" value="GATase1_CPSase"/>
    <property type="match status" value="1"/>
</dbReference>
<comment type="similarity">
    <text evidence="3 11">Belongs to the CarA family.</text>
</comment>
<dbReference type="PROSITE" id="PS51273">
    <property type="entry name" value="GATASE_TYPE_1"/>
    <property type="match status" value="1"/>
</dbReference>
<dbReference type="InterPro" id="IPR002474">
    <property type="entry name" value="CarbamoylP_synth_ssu_N"/>
</dbReference>
<feature type="binding site" evidence="11">
    <location>
        <position position="220"/>
    </location>
    <ligand>
        <name>L-glutamine</name>
        <dbReference type="ChEBI" id="CHEBI:58359"/>
    </ligand>
</feature>
<dbReference type="EMBL" id="JACHON010000001">
    <property type="protein sequence ID" value="MBB6511380.1"/>
    <property type="molecule type" value="Genomic_DNA"/>
</dbReference>
<dbReference type="GO" id="GO:0006207">
    <property type="term" value="P:'de novo' pyrimidine nucleobase biosynthetic process"/>
    <property type="evidence" value="ECO:0007669"/>
    <property type="project" value="InterPro"/>
</dbReference>
<dbReference type="InterPro" id="IPR006274">
    <property type="entry name" value="CarbamoylP_synth_ssu"/>
</dbReference>
<keyword evidence="8 11" id="KW-0665">Pyrimidine biosynthesis</keyword>
<dbReference type="UniPathway" id="UPA00070">
    <property type="reaction ID" value="UER00115"/>
</dbReference>
<keyword evidence="4 11" id="KW-0436">Ligase</keyword>
<feature type="domain" description="Carbamoyl-phosphate synthase small subunit N-terminal" evidence="12">
    <location>
        <begin position="1"/>
        <end position="131"/>
    </location>
</feature>
<dbReference type="SUPFAM" id="SSF52021">
    <property type="entry name" value="Carbamoyl phosphate synthetase, small subunit N-terminal domain"/>
    <property type="match status" value="1"/>
</dbReference>
<accession>A0A841RBU6</accession>
<evidence type="ECO:0000256" key="2">
    <source>
        <dbReference type="ARBA" id="ARBA00005077"/>
    </source>
</evidence>
<dbReference type="InterPro" id="IPR050472">
    <property type="entry name" value="Anth_synth/Amidotransfase"/>
</dbReference>
<comment type="function">
    <text evidence="11">Small subunit of the glutamine-dependent carbamoyl phosphate synthetase (CPSase). CPSase catalyzes the formation of carbamoyl phosphate from the ammonia moiety of glutamine, carbonate, and phosphate donated by ATP, constituting the first step of 2 biosynthetic pathways, one leading to arginine and/or urea and the other to pyrimidine nucleotides. The small subunit (glutamine amidotransferase) binds and cleaves glutamine to supply the large subunit with the substrate ammonia.</text>
</comment>
<dbReference type="SMART" id="SM01097">
    <property type="entry name" value="CPSase_sm_chain"/>
    <property type="match status" value="1"/>
</dbReference>
<keyword evidence="14" id="KW-1185">Reference proteome</keyword>
<evidence type="ECO:0000259" key="12">
    <source>
        <dbReference type="SMART" id="SM01097"/>
    </source>
</evidence>
<evidence type="ECO:0000256" key="11">
    <source>
        <dbReference type="HAMAP-Rule" id="MF_01209"/>
    </source>
</evidence>
<gene>
    <name evidence="11" type="primary">carA</name>
    <name evidence="13" type="ORF">GGQ92_000147</name>
</gene>
<comment type="caution">
    <text evidence="11">Lacks conserved residue(s) required for the propagation of feature annotation.</text>
</comment>
<evidence type="ECO:0000256" key="9">
    <source>
        <dbReference type="ARBA" id="ARBA00048816"/>
    </source>
</evidence>
<dbReference type="PANTHER" id="PTHR43418">
    <property type="entry name" value="MULTIFUNCTIONAL TRYPTOPHAN BIOSYNTHESIS PROTEIN-RELATED"/>
    <property type="match status" value="1"/>
</dbReference>
<keyword evidence="11" id="KW-0055">Arginine biosynthesis</keyword>
<protein>
    <recommendedName>
        <fullName evidence="11">Carbamoyl phosphate synthase small chain</fullName>
        <ecNumber evidence="11">6.3.5.5</ecNumber>
    </recommendedName>
    <alternativeName>
        <fullName evidence="11">Carbamoyl phosphate synthetase glutamine chain</fullName>
    </alternativeName>
</protein>
<dbReference type="RefSeq" id="WP_184243534.1">
    <property type="nucleotide sequence ID" value="NZ_BAAACU010000022.1"/>
</dbReference>
<dbReference type="FunFam" id="3.50.30.20:FF:000001">
    <property type="entry name" value="Carbamoyl-phosphate synthase small chain"/>
    <property type="match status" value="1"/>
</dbReference>
<feature type="binding site" evidence="11">
    <location>
        <position position="251"/>
    </location>
    <ligand>
        <name>L-glutamine</name>
        <dbReference type="ChEBI" id="CHEBI:58359"/>
    </ligand>
</feature>
<evidence type="ECO:0000256" key="4">
    <source>
        <dbReference type="ARBA" id="ARBA00022598"/>
    </source>
</evidence>
<comment type="pathway">
    <text evidence="2 11">Amino-acid biosynthesis; L-arginine biosynthesis; carbamoyl phosphate from bicarbonate: step 1/1.</text>
</comment>
<dbReference type="PRINTS" id="PR00096">
    <property type="entry name" value="GATASE"/>
</dbReference>
<dbReference type="GO" id="GO:0044205">
    <property type="term" value="P:'de novo' UMP biosynthetic process"/>
    <property type="evidence" value="ECO:0007669"/>
    <property type="project" value="UniProtKB-UniRule"/>
</dbReference>
<dbReference type="PANTHER" id="PTHR43418:SF7">
    <property type="entry name" value="CARBAMOYL-PHOSPHATE SYNTHASE SMALL CHAIN"/>
    <property type="match status" value="1"/>
</dbReference>
<dbReference type="NCBIfam" id="NF009475">
    <property type="entry name" value="PRK12838.1"/>
    <property type="match status" value="1"/>
</dbReference>
<feature type="binding site" evidence="11">
    <location>
        <position position="248"/>
    </location>
    <ligand>
        <name>L-glutamine</name>
        <dbReference type="ChEBI" id="CHEBI:58359"/>
    </ligand>
</feature>
<dbReference type="Proteomes" id="UP000572212">
    <property type="component" value="Unassembled WGS sequence"/>
</dbReference>
<feature type="binding site" evidence="11">
    <location>
        <position position="289"/>
    </location>
    <ligand>
        <name>L-glutamine</name>
        <dbReference type="ChEBI" id="CHEBI:58359"/>
    </ligand>
</feature>
<dbReference type="Pfam" id="PF00117">
    <property type="entry name" value="GATase"/>
    <property type="match status" value="1"/>
</dbReference>
<feature type="binding site" evidence="11">
    <location>
        <position position="222"/>
    </location>
    <ligand>
        <name>L-glutamine</name>
        <dbReference type="ChEBI" id="CHEBI:58359"/>
    </ligand>
</feature>
<feature type="binding site" evidence="11">
    <location>
        <position position="292"/>
    </location>
    <ligand>
        <name>L-glutamine</name>
        <dbReference type="ChEBI" id="CHEBI:58359"/>
    </ligand>
</feature>
<dbReference type="InterPro" id="IPR017926">
    <property type="entry name" value="GATASE"/>
</dbReference>
<evidence type="ECO:0000256" key="5">
    <source>
        <dbReference type="ARBA" id="ARBA00022741"/>
    </source>
</evidence>
<dbReference type="InterPro" id="IPR036480">
    <property type="entry name" value="CarbP_synth_ssu_N_sf"/>
</dbReference>
<name>A0A841RBU6_9BACI</name>
<dbReference type="GO" id="GO:0005524">
    <property type="term" value="F:ATP binding"/>
    <property type="evidence" value="ECO:0007669"/>
    <property type="project" value="UniProtKB-UniRule"/>
</dbReference>
<dbReference type="GO" id="GO:0006541">
    <property type="term" value="P:glutamine metabolic process"/>
    <property type="evidence" value="ECO:0007669"/>
    <property type="project" value="InterPro"/>
</dbReference>
<keyword evidence="5 11" id="KW-0547">Nucleotide-binding</keyword>
<evidence type="ECO:0000313" key="13">
    <source>
        <dbReference type="EMBL" id="MBB6511380.1"/>
    </source>
</evidence>
<dbReference type="SUPFAM" id="SSF52317">
    <property type="entry name" value="Class I glutamine amidotransferase-like"/>
    <property type="match status" value="1"/>
</dbReference>
<comment type="caution">
    <text evidence="13">The sequence shown here is derived from an EMBL/GenBank/DDBJ whole genome shotgun (WGS) entry which is preliminary data.</text>
</comment>
<dbReference type="Gene3D" id="3.40.50.880">
    <property type="match status" value="1"/>
</dbReference>
<comment type="pathway">
    <text evidence="1 11">Pyrimidine metabolism; UMP biosynthesis via de novo pathway; (S)-dihydroorotate from bicarbonate: step 1/3.</text>
</comment>
<feature type="binding site" evidence="11">
    <location>
        <position position="291"/>
    </location>
    <ligand>
        <name>L-glutamine</name>
        <dbReference type="ChEBI" id="CHEBI:58359"/>
    </ligand>
</feature>
<evidence type="ECO:0000313" key="14">
    <source>
        <dbReference type="Proteomes" id="UP000572212"/>
    </source>
</evidence>
<evidence type="ECO:0000256" key="6">
    <source>
        <dbReference type="ARBA" id="ARBA00022840"/>
    </source>
</evidence>
<sequence length="363" mass="39999">MKRLLVLEDGTTFVGEAFGSEQEKIGEVVFTTGMTGYQEVLSNPANCGLMVVMTYPVIGSYGINRDDFESINPCLFGVIVKEFSQAPSNFRSDEDIDTFLTANNIPGISGIDTRKLTRHIRTKGAMRGILSRAGDTDKEALLDKLKSEPPIRNQVEMVSTAKPYVVPGRGKRVVLIDYGVKHGILRELTKRNCHVTVVPYNYSAESILRLQPDGILLSNGPGNPKDVEGAQSTIQAIMKKAPIFAVGLGHQLFALASGADTEKMLFGHHGGNQPVYDTETKRAYLTSQNHGYVVNKESVVHTDLEITQYALNDKTIEGLRHLQLPALSVQYYPEGAPGPDETTFLFDRFMELMQTSKAVKEEV</sequence>
<dbReference type="Pfam" id="PF00988">
    <property type="entry name" value="CPSase_sm_chain"/>
    <property type="match status" value="1"/>
</dbReference>
<keyword evidence="7 11" id="KW-0315">Glutamine amidotransferase</keyword>
<organism evidence="13 14">
    <name type="scientific">Gracilibacillus halotolerans</name>
    <dbReference type="NCBI Taxonomy" id="74386"/>
    <lineage>
        <taxon>Bacteria</taxon>
        <taxon>Bacillati</taxon>
        <taxon>Bacillota</taxon>
        <taxon>Bacilli</taxon>
        <taxon>Bacillales</taxon>
        <taxon>Bacillaceae</taxon>
        <taxon>Gracilibacillus</taxon>
    </lineage>
</organism>
<comment type="subunit">
    <text evidence="11">Composed of two chains; the small (or glutamine) chain promotes the hydrolysis of glutamine to ammonia, which is used by the large (or ammonia) chain to synthesize carbamoyl phosphate. Tetramer of heterodimers (alpha,beta)4.</text>
</comment>
<keyword evidence="6 11" id="KW-0067">ATP-binding</keyword>
<dbReference type="InterPro" id="IPR035686">
    <property type="entry name" value="CPSase_GATase1"/>
</dbReference>
<evidence type="ECO:0000256" key="1">
    <source>
        <dbReference type="ARBA" id="ARBA00004812"/>
    </source>
</evidence>
<evidence type="ECO:0000256" key="8">
    <source>
        <dbReference type="ARBA" id="ARBA00022975"/>
    </source>
</evidence>
<dbReference type="Gene3D" id="3.50.30.20">
    <property type="entry name" value="Carbamoyl-phosphate synthase small subunit, N-terminal domain"/>
    <property type="match status" value="1"/>
</dbReference>
<evidence type="ECO:0000256" key="7">
    <source>
        <dbReference type="ARBA" id="ARBA00022962"/>
    </source>
</evidence>
<dbReference type="GO" id="GO:0006526">
    <property type="term" value="P:L-arginine biosynthetic process"/>
    <property type="evidence" value="ECO:0007669"/>
    <property type="project" value="UniProtKB-UniRule"/>
</dbReference>
<dbReference type="EC" id="6.3.5.5" evidence="11"/>
<comment type="catalytic activity">
    <reaction evidence="9 11">
        <text>hydrogencarbonate + L-glutamine + 2 ATP + H2O = carbamoyl phosphate + L-glutamate + 2 ADP + phosphate + 2 H(+)</text>
        <dbReference type="Rhea" id="RHEA:18633"/>
        <dbReference type="ChEBI" id="CHEBI:15377"/>
        <dbReference type="ChEBI" id="CHEBI:15378"/>
        <dbReference type="ChEBI" id="CHEBI:17544"/>
        <dbReference type="ChEBI" id="CHEBI:29985"/>
        <dbReference type="ChEBI" id="CHEBI:30616"/>
        <dbReference type="ChEBI" id="CHEBI:43474"/>
        <dbReference type="ChEBI" id="CHEBI:58228"/>
        <dbReference type="ChEBI" id="CHEBI:58359"/>
        <dbReference type="ChEBI" id="CHEBI:456216"/>
        <dbReference type="EC" id="6.3.5.5"/>
    </reaction>
</comment>
<comment type="catalytic activity">
    <reaction evidence="10 11">
        <text>L-glutamine + H2O = L-glutamate + NH4(+)</text>
        <dbReference type="Rhea" id="RHEA:15889"/>
        <dbReference type="ChEBI" id="CHEBI:15377"/>
        <dbReference type="ChEBI" id="CHEBI:28938"/>
        <dbReference type="ChEBI" id="CHEBI:29985"/>
        <dbReference type="ChEBI" id="CHEBI:58359"/>
    </reaction>
</comment>